<feature type="non-terminal residue" evidence="3">
    <location>
        <position position="130"/>
    </location>
</feature>
<dbReference type="NCBIfam" id="TIGR00095">
    <property type="entry name" value="16S rRNA (guanine(966)-N(2))-methyltransferase RsmD"/>
    <property type="match status" value="1"/>
</dbReference>
<dbReference type="InterPro" id="IPR029063">
    <property type="entry name" value="SAM-dependent_MTases_sf"/>
</dbReference>
<name>X1B2B0_9ZZZZ</name>
<dbReference type="EMBL" id="BART01017495">
    <property type="protein sequence ID" value="GAG78398.1"/>
    <property type="molecule type" value="Genomic_DNA"/>
</dbReference>
<accession>X1B2B0</accession>
<protein>
    <recommendedName>
        <fullName evidence="4">16S rRNA (Guanine(966)-N(2))-methyltransferase RsmD</fullName>
    </recommendedName>
</protein>
<reference evidence="3" key="1">
    <citation type="journal article" date="2014" name="Front. Microbiol.">
        <title>High frequency of phylogenetically diverse reductive dehalogenase-homologous genes in deep subseafloor sedimentary metagenomes.</title>
        <authorList>
            <person name="Kawai M."/>
            <person name="Futagami T."/>
            <person name="Toyoda A."/>
            <person name="Takaki Y."/>
            <person name="Nishi S."/>
            <person name="Hori S."/>
            <person name="Arai W."/>
            <person name="Tsubouchi T."/>
            <person name="Morono Y."/>
            <person name="Uchiyama I."/>
            <person name="Ito T."/>
            <person name="Fujiyama A."/>
            <person name="Inagaki F."/>
            <person name="Takami H."/>
        </authorList>
    </citation>
    <scope>NUCLEOTIDE SEQUENCE</scope>
    <source>
        <strain evidence="3">Expedition CK06-06</strain>
    </source>
</reference>
<dbReference type="GO" id="GO:0031167">
    <property type="term" value="P:rRNA methylation"/>
    <property type="evidence" value="ECO:0007669"/>
    <property type="project" value="InterPro"/>
</dbReference>
<keyword evidence="1" id="KW-0489">Methyltransferase</keyword>
<dbReference type="AlphaFoldDB" id="X1B2B0"/>
<organism evidence="3">
    <name type="scientific">marine sediment metagenome</name>
    <dbReference type="NCBI Taxonomy" id="412755"/>
    <lineage>
        <taxon>unclassified sequences</taxon>
        <taxon>metagenomes</taxon>
        <taxon>ecological metagenomes</taxon>
    </lineage>
</organism>
<dbReference type="InterPro" id="IPR004398">
    <property type="entry name" value="RNA_MeTrfase_RsmD"/>
</dbReference>
<keyword evidence="2" id="KW-0808">Transferase</keyword>
<evidence type="ECO:0000313" key="3">
    <source>
        <dbReference type="EMBL" id="GAG78398.1"/>
    </source>
</evidence>
<evidence type="ECO:0000256" key="1">
    <source>
        <dbReference type="ARBA" id="ARBA00022603"/>
    </source>
</evidence>
<gene>
    <name evidence="3" type="ORF">S01H4_33279</name>
</gene>
<dbReference type="PANTHER" id="PTHR43542">
    <property type="entry name" value="METHYLTRANSFERASE"/>
    <property type="match status" value="1"/>
</dbReference>
<dbReference type="GO" id="GO:0008168">
    <property type="term" value="F:methyltransferase activity"/>
    <property type="evidence" value="ECO:0007669"/>
    <property type="project" value="UniProtKB-KW"/>
</dbReference>
<dbReference type="CDD" id="cd02440">
    <property type="entry name" value="AdoMet_MTases"/>
    <property type="match status" value="1"/>
</dbReference>
<proteinExistence type="predicted"/>
<comment type="caution">
    <text evidence="3">The sequence shown here is derived from an EMBL/GenBank/DDBJ whole genome shotgun (WGS) entry which is preliminary data.</text>
</comment>
<evidence type="ECO:0000256" key="2">
    <source>
        <dbReference type="ARBA" id="ARBA00022679"/>
    </source>
</evidence>
<dbReference type="Pfam" id="PF03602">
    <property type="entry name" value="Cons_hypoth95"/>
    <property type="match status" value="1"/>
</dbReference>
<sequence length="130" mass="14284">MGGLRIIAGKAKGHNLRSVPGNSTRPITDRTKESLFNIIGADIIDSIFLDLFAGTGSVGIEALSRGAKLVLFVDKSQHAINTVKINLHNTGLDQNAKILKKDAFKLLEQSTSQTFDYIYIAPPQYKDLWK</sequence>
<dbReference type="PANTHER" id="PTHR43542:SF1">
    <property type="entry name" value="METHYLTRANSFERASE"/>
    <property type="match status" value="1"/>
</dbReference>
<evidence type="ECO:0008006" key="4">
    <source>
        <dbReference type="Google" id="ProtNLM"/>
    </source>
</evidence>
<dbReference type="Gene3D" id="3.40.50.150">
    <property type="entry name" value="Vaccinia Virus protein VP39"/>
    <property type="match status" value="1"/>
</dbReference>
<dbReference type="SUPFAM" id="SSF53335">
    <property type="entry name" value="S-adenosyl-L-methionine-dependent methyltransferases"/>
    <property type="match status" value="1"/>
</dbReference>